<dbReference type="PANTHER" id="PTHR30007">
    <property type="entry name" value="PHP DOMAIN PROTEIN"/>
    <property type="match status" value="1"/>
</dbReference>
<dbReference type="RefSeq" id="WP_238248596.1">
    <property type="nucleotide sequence ID" value="NZ_BPQX01000021.1"/>
</dbReference>
<feature type="transmembrane region" description="Helical" evidence="1">
    <location>
        <begin position="83"/>
        <end position="100"/>
    </location>
</feature>
<evidence type="ECO:0000313" key="4">
    <source>
        <dbReference type="Proteomes" id="UP001236369"/>
    </source>
</evidence>
<keyword evidence="1" id="KW-1133">Transmembrane helix</keyword>
<protein>
    <submittedName>
        <fullName evidence="3">Transposase</fullName>
    </submittedName>
</protein>
<feature type="domain" description="Transposase DDE" evidence="2">
    <location>
        <begin position="16"/>
        <end position="101"/>
    </location>
</feature>
<reference evidence="3 4" key="1">
    <citation type="submission" date="2023-07" db="EMBL/GenBank/DDBJ databases">
        <title>Genomic Encyclopedia of Type Strains, Phase IV (KMG-IV): sequencing the most valuable type-strain genomes for metagenomic binning, comparative biology and taxonomic classification.</title>
        <authorList>
            <person name="Goeker M."/>
        </authorList>
    </citation>
    <scope>NUCLEOTIDE SEQUENCE [LARGE SCALE GENOMIC DNA]</scope>
    <source>
        <strain evidence="3 4">DSM 19562</strain>
    </source>
</reference>
<sequence>MVRAAALIEGLGCDLVIADRAYDAEHFHDAILDQPAQPVIPPRPNRRRPHAYDHHLYKERNLVERCFAKLKQFRRVATCYDKLPLNFLGFITLAAIVIWLK</sequence>
<gene>
    <name evidence="3" type="ORF">QO016_002011</name>
</gene>
<keyword evidence="1" id="KW-0472">Membrane</keyword>
<accession>A0ABU0HJM4</accession>
<comment type="caution">
    <text evidence="3">The sequence shown here is derived from an EMBL/GenBank/DDBJ whole genome shotgun (WGS) entry which is preliminary data.</text>
</comment>
<evidence type="ECO:0000259" key="2">
    <source>
        <dbReference type="Pfam" id="PF13586"/>
    </source>
</evidence>
<dbReference type="Pfam" id="PF13586">
    <property type="entry name" value="DDE_Tnp_1_2"/>
    <property type="match status" value="1"/>
</dbReference>
<dbReference type="Proteomes" id="UP001236369">
    <property type="component" value="Unassembled WGS sequence"/>
</dbReference>
<dbReference type="PANTHER" id="PTHR30007:SF1">
    <property type="entry name" value="BLR1914 PROTEIN"/>
    <property type="match status" value="1"/>
</dbReference>
<name>A0ABU0HJM4_9HYPH</name>
<keyword evidence="4" id="KW-1185">Reference proteome</keyword>
<dbReference type="EMBL" id="JAUSVV010000003">
    <property type="protein sequence ID" value="MDQ0442517.1"/>
    <property type="molecule type" value="Genomic_DNA"/>
</dbReference>
<proteinExistence type="predicted"/>
<organism evidence="3 4">
    <name type="scientific">Methylobacterium persicinum</name>
    <dbReference type="NCBI Taxonomy" id="374426"/>
    <lineage>
        <taxon>Bacteria</taxon>
        <taxon>Pseudomonadati</taxon>
        <taxon>Pseudomonadota</taxon>
        <taxon>Alphaproteobacteria</taxon>
        <taxon>Hyphomicrobiales</taxon>
        <taxon>Methylobacteriaceae</taxon>
        <taxon>Methylobacterium</taxon>
    </lineage>
</organism>
<dbReference type="InterPro" id="IPR025668">
    <property type="entry name" value="Tnp_DDE_dom"/>
</dbReference>
<keyword evidence="1" id="KW-0812">Transmembrane</keyword>
<evidence type="ECO:0000313" key="3">
    <source>
        <dbReference type="EMBL" id="MDQ0442517.1"/>
    </source>
</evidence>
<evidence type="ECO:0000256" key="1">
    <source>
        <dbReference type="SAM" id="Phobius"/>
    </source>
</evidence>